<keyword evidence="1 2" id="KW-0238">DNA-binding</keyword>
<dbReference type="EMBL" id="JACEOL010000017">
    <property type="protein sequence ID" value="MBA4601749.1"/>
    <property type="molecule type" value="Genomic_DNA"/>
</dbReference>
<evidence type="ECO:0000256" key="2">
    <source>
        <dbReference type="PROSITE-ProRule" id="PRU00335"/>
    </source>
</evidence>
<dbReference type="InterPro" id="IPR001647">
    <property type="entry name" value="HTH_TetR"/>
</dbReference>
<proteinExistence type="predicted"/>
<name>A0A7W1XR44_9BACL</name>
<dbReference type="Gene3D" id="1.10.357.10">
    <property type="entry name" value="Tetracycline Repressor, domain 2"/>
    <property type="match status" value="1"/>
</dbReference>
<feature type="domain" description="HTH tetR-type" evidence="3">
    <location>
        <begin position="11"/>
        <end position="71"/>
    </location>
</feature>
<dbReference type="SUPFAM" id="SSF46689">
    <property type="entry name" value="Homeodomain-like"/>
    <property type="match status" value="1"/>
</dbReference>
<dbReference type="InterPro" id="IPR009057">
    <property type="entry name" value="Homeodomain-like_sf"/>
</dbReference>
<dbReference type="AlphaFoldDB" id="A0A7W1XR44"/>
<evidence type="ECO:0000256" key="1">
    <source>
        <dbReference type="ARBA" id="ARBA00023125"/>
    </source>
</evidence>
<sequence>MTSFKLDRRKKYTRMVLKNSLMKLLKEKPISSITVKEICELADINRSTFYSHYSDQFDLLDKIEEEIIDDMTRYLSQYNYETEQDTLQMFEKLLEYLASKQEICKTLLHEKADTTFQKKVIVFAHHFFMKNWTSVHIDEDFSKYLSTFIISGSIDVMKKWLNNGMDKSPKEMAKIINDLINKGLAGTK</sequence>
<comment type="caution">
    <text evidence="4">The sequence shown here is derived from an EMBL/GenBank/DDBJ whole genome shotgun (WGS) entry which is preliminary data.</text>
</comment>
<organism evidence="4 5">
    <name type="scientific">Thermoactinomyces mirandus</name>
    <dbReference type="NCBI Taxonomy" id="2756294"/>
    <lineage>
        <taxon>Bacteria</taxon>
        <taxon>Bacillati</taxon>
        <taxon>Bacillota</taxon>
        <taxon>Bacilli</taxon>
        <taxon>Bacillales</taxon>
        <taxon>Thermoactinomycetaceae</taxon>
        <taxon>Thermoactinomyces</taxon>
    </lineage>
</organism>
<dbReference type="Proteomes" id="UP000538292">
    <property type="component" value="Unassembled WGS sequence"/>
</dbReference>
<evidence type="ECO:0000259" key="3">
    <source>
        <dbReference type="PROSITE" id="PS50977"/>
    </source>
</evidence>
<reference evidence="4 5" key="1">
    <citation type="submission" date="2020-07" db="EMBL/GenBank/DDBJ databases">
        <title>Thermoactinomyces phylogeny.</title>
        <authorList>
            <person name="Dunlap C."/>
        </authorList>
    </citation>
    <scope>NUCLEOTIDE SEQUENCE [LARGE SCALE GENOMIC DNA]</scope>
    <source>
        <strain evidence="4 5">AMNI-1</strain>
    </source>
</reference>
<protein>
    <submittedName>
        <fullName evidence="4">TetR/AcrR family transcriptional regulator</fullName>
    </submittedName>
</protein>
<dbReference type="Pfam" id="PF14278">
    <property type="entry name" value="TetR_C_8"/>
    <property type="match status" value="1"/>
</dbReference>
<dbReference type="PANTHER" id="PTHR43479:SF7">
    <property type="entry name" value="TETR-FAMILY TRANSCRIPTIONAL REGULATOR"/>
    <property type="match status" value="1"/>
</dbReference>
<dbReference type="InterPro" id="IPR039532">
    <property type="entry name" value="TetR_C_Firmicutes"/>
</dbReference>
<dbReference type="InterPro" id="IPR050624">
    <property type="entry name" value="HTH-type_Tx_Regulator"/>
</dbReference>
<evidence type="ECO:0000313" key="5">
    <source>
        <dbReference type="Proteomes" id="UP000538292"/>
    </source>
</evidence>
<feature type="DNA-binding region" description="H-T-H motif" evidence="2">
    <location>
        <begin position="34"/>
        <end position="53"/>
    </location>
</feature>
<gene>
    <name evidence="4" type="ORF">H2C83_05315</name>
</gene>
<evidence type="ECO:0000313" key="4">
    <source>
        <dbReference type="EMBL" id="MBA4601749.1"/>
    </source>
</evidence>
<dbReference type="PROSITE" id="PS50977">
    <property type="entry name" value="HTH_TETR_2"/>
    <property type="match status" value="1"/>
</dbReference>
<dbReference type="GO" id="GO:0003677">
    <property type="term" value="F:DNA binding"/>
    <property type="evidence" value="ECO:0007669"/>
    <property type="project" value="UniProtKB-UniRule"/>
</dbReference>
<accession>A0A7W1XR44</accession>
<dbReference type="PANTHER" id="PTHR43479">
    <property type="entry name" value="ACREF/ENVCD OPERON REPRESSOR-RELATED"/>
    <property type="match status" value="1"/>
</dbReference>
<keyword evidence="5" id="KW-1185">Reference proteome</keyword>